<dbReference type="GO" id="GO:0005886">
    <property type="term" value="C:plasma membrane"/>
    <property type="evidence" value="ECO:0007669"/>
    <property type="project" value="UniProtKB-SubCell"/>
</dbReference>
<feature type="domain" description="TonB C-terminal" evidence="12">
    <location>
        <begin position="153"/>
        <end position="244"/>
    </location>
</feature>
<accession>V5BHX5</accession>
<evidence type="ECO:0000256" key="1">
    <source>
        <dbReference type="ARBA" id="ARBA00004383"/>
    </source>
</evidence>
<comment type="function">
    <text evidence="10">Interacts with outer membrane receptor proteins that carry out high-affinity binding and energy dependent uptake into the periplasmic space of specific substrates. It could act to transduce energy from the cytoplasmic membrane to specific energy-requiring processes in the outer membrane, resulting in the release into the periplasm of ligands bound by these outer membrane proteins.</text>
</comment>
<dbReference type="InterPro" id="IPR006260">
    <property type="entry name" value="TonB/TolA_C"/>
</dbReference>
<evidence type="ECO:0000313" key="14">
    <source>
        <dbReference type="Proteomes" id="UP000017842"/>
    </source>
</evidence>
<comment type="caution">
    <text evidence="13">The sequence shown here is derived from an EMBL/GenBank/DDBJ whole genome shotgun (WGS) entry which is preliminary data.</text>
</comment>
<dbReference type="InterPro" id="IPR051045">
    <property type="entry name" value="TonB-dependent_transducer"/>
</dbReference>
<dbReference type="Pfam" id="PF03544">
    <property type="entry name" value="TonB_C"/>
    <property type="match status" value="1"/>
</dbReference>
<dbReference type="NCBIfam" id="TIGR01352">
    <property type="entry name" value="tonB_Cterm"/>
    <property type="match status" value="1"/>
</dbReference>
<proteinExistence type="inferred from homology"/>
<keyword evidence="5 10" id="KW-0997">Cell inner membrane</keyword>
<gene>
    <name evidence="13" type="ORF">MGMO_43c00190</name>
</gene>
<dbReference type="STRING" id="1116472.MGMO_43c00190"/>
<keyword evidence="3 10" id="KW-0813">Transport</keyword>
<keyword evidence="8 10" id="KW-1133">Transmembrane helix</keyword>
<comment type="similarity">
    <text evidence="2 10">Belongs to the TonB family.</text>
</comment>
<dbReference type="GO" id="GO:0031992">
    <property type="term" value="F:energy transducer activity"/>
    <property type="evidence" value="ECO:0007669"/>
    <property type="project" value="InterPro"/>
</dbReference>
<dbReference type="EMBL" id="AYLO01000042">
    <property type="protein sequence ID" value="ESS72910.1"/>
    <property type="molecule type" value="Genomic_DNA"/>
</dbReference>
<dbReference type="InterPro" id="IPR003538">
    <property type="entry name" value="TonB"/>
</dbReference>
<dbReference type="GO" id="GO:0030288">
    <property type="term" value="C:outer membrane-bounded periplasmic space"/>
    <property type="evidence" value="ECO:0007669"/>
    <property type="project" value="InterPro"/>
</dbReference>
<keyword evidence="4 10" id="KW-1003">Cell membrane</keyword>
<feature type="compositionally biased region" description="Basic and acidic residues" evidence="11">
    <location>
        <begin position="83"/>
        <end position="104"/>
    </location>
</feature>
<keyword evidence="14" id="KW-1185">Reference proteome</keyword>
<evidence type="ECO:0000256" key="5">
    <source>
        <dbReference type="ARBA" id="ARBA00022519"/>
    </source>
</evidence>
<evidence type="ECO:0000256" key="8">
    <source>
        <dbReference type="ARBA" id="ARBA00022989"/>
    </source>
</evidence>
<dbReference type="PANTHER" id="PTHR33446">
    <property type="entry name" value="PROTEIN TONB-RELATED"/>
    <property type="match status" value="1"/>
</dbReference>
<dbReference type="OrthoDB" id="1628901at2"/>
<keyword evidence="10" id="KW-0735">Signal-anchor</keyword>
<dbReference type="PRINTS" id="PR01374">
    <property type="entry name" value="TONBPROTEIN"/>
</dbReference>
<evidence type="ECO:0000259" key="12">
    <source>
        <dbReference type="PROSITE" id="PS52015"/>
    </source>
</evidence>
<keyword evidence="6 10" id="KW-0812">Transmembrane</keyword>
<feature type="region of interest" description="Disordered" evidence="11">
    <location>
        <begin position="63"/>
        <end position="152"/>
    </location>
</feature>
<dbReference type="GO" id="GO:0015891">
    <property type="term" value="P:siderophore transport"/>
    <property type="evidence" value="ECO:0007669"/>
    <property type="project" value="InterPro"/>
</dbReference>
<reference evidence="13 14" key="1">
    <citation type="journal article" date="2013" name="Genome Announc.">
        <title>Draft Genome Sequence of the Methanotrophic Gammaproteobacterium Methyloglobulus morosus DSM 22980 Strain KoM1.</title>
        <authorList>
            <person name="Poehlein A."/>
            <person name="Deutzmann J.S."/>
            <person name="Daniel R."/>
            <person name="Simeonova D.D."/>
        </authorList>
    </citation>
    <scope>NUCLEOTIDE SEQUENCE [LARGE SCALE GENOMIC DNA]</scope>
    <source>
        <strain evidence="13 14">KoM1</strain>
    </source>
</reference>
<comment type="subcellular location">
    <subcellularLocation>
        <location evidence="1 10">Cell inner membrane</location>
        <topology evidence="1 10">Single-pass membrane protein</topology>
        <orientation evidence="1 10">Periplasmic side</orientation>
    </subcellularLocation>
</comment>
<evidence type="ECO:0000256" key="7">
    <source>
        <dbReference type="ARBA" id="ARBA00022927"/>
    </source>
</evidence>
<dbReference type="InterPro" id="IPR037682">
    <property type="entry name" value="TonB_C"/>
</dbReference>
<evidence type="ECO:0000256" key="9">
    <source>
        <dbReference type="ARBA" id="ARBA00023136"/>
    </source>
</evidence>
<dbReference type="eggNOG" id="COG0810">
    <property type="taxonomic scope" value="Bacteria"/>
</dbReference>
<name>V5BHX5_9GAMM</name>
<evidence type="ECO:0000256" key="11">
    <source>
        <dbReference type="SAM" id="MobiDB-lite"/>
    </source>
</evidence>
<feature type="transmembrane region" description="Helical" evidence="10">
    <location>
        <begin position="20"/>
        <end position="40"/>
    </location>
</feature>
<keyword evidence="9 10" id="KW-0472">Membrane</keyword>
<dbReference type="AlphaFoldDB" id="V5BHX5"/>
<keyword evidence="7 10" id="KW-0653">Protein transport</keyword>
<organism evidence="13 14">
    <name type="scientific">Methyloglobulus morosus KoM1</name>
    <dbReference type="NCBI Taxonomy" id="1116472"/>
    <lineage>
        <taxon>Bacteria</taxon>
        <taxon>Pseudomonadati</taxon>
        <taxon>Pseudomonadota</taxon>
        <taxon>Gammaproteobacteria</taxon>
        <taxon>Methylococcales</taxon>
        <taxon>Methylococcaceae</taxon>
        <taxon>Methyloglobulus</taxon>
    </lineage>
</organism>
<evidence type="ECO:0000256" key="10">
    <source>
        <dbReference type="RuleBase" id="RU362123"/>
    </source>
</evidence>
<evidence type="ECO:0000256" key="4">
    <source>
        <dbReference type="ARBA" id="ARBA00022475"/>
    </source>
</evidence>
<evidence type="ECO:0000256" key="2">
    <source>
        <dbReference type="ARBA" id="ARBA00006555"/>
    </source>
</evidence>
<dbReference type="Proteomes" id="UP000017842">
    <property type="component" value="Unassembled WGS sequence"/>
</dbReference>
<sequence length="244" mass="26568">MQKVSRLFEALTGEIHHRPIVGLLAVLVLLLHLWLVMFLMQPSDTDKETKPLRVMEVALLSEPSQKAEPEVTPPAPPKKVPPKKKEVKPPVKKKEPVVPKKVERPIPQPIADKPTPMQPSTADAIPTPDTSASPALPANKPTKTGSGEAPIKSVDSGVVPLVRVKPTYPMRAASRHIEGWVKIEFTVSPSGTVANARVVDASPPGIFDEAALDAIKEWKFKPKIENGATVTQRAVQTLKFTLLK</sequence>
<dbReference type="SUPFAM" id="SSF74653">
    <property type="entry name" value="TolA/TonB C-terminal domain"/>
    <property type="match status" value="1"/>
</dbReference>
<dbReference type="PROSITE" id="PS52015">
    <property type="entry name" value="TONB_CTD"/>
    <property type="match status" value="1"/>
</dbReference>
<protein>
    <recommendedName>
        <fullName evidence="10">Protein TonB</fullName>
    </recommendedName>
</protein>
<dbReference type="GO" id="GO:0055085">
    <property type="term" value="P:transmembrane transport"/>
    <property type="evidence" value="ECO:0007669"/>
    <property type="project" value="InterPro"/>
</dbReference>
<dbReference type="RefSeq" id="WP_023494091.1">
    <property type="nucleotide sequence ID" value="NZ_AYLO01000042.1"/>
</dbReference>
<dbReference type="Gene3D" id="3.30.2420.10">
    <property type="entry name" value="TonB"/>
    <property type="match status" value="1"/>
</dbReference>
<evidence type="ECO:0000256" key="6">
    <source>
        <dbReference type="ARBA" id="ARBA00022692"/>
    </source>
</evidence>
<evidence type="ECO:0000313" key="13">
    <source>
        <dbReference type="EMBL" id="ESS72910.1"/>
    </source>
</evidence>
<dbReference type="GO" id="GO:0015031">
    <property type="term" value="P:protein transport"/>
    <property type="evidence" value="ECO:0007669"/>
    <property type="project" value="UniProtKB-UniRule"/>
</dbReference>
<evidence type="ECO:0000256" key="3">
    <source>
        <dbReference type="ARBA" id="ARBA00022448"/>
    </source>
</evidence>